<dbReference type="PROSITE" id="PS01124">
    <property type="entry name" value="HTH_ARAC_FAMILY_2"/>
    <property type="match status" value="1"/>
</dbReference>
<dbReference type="RefSeq" id="WP_111634110.1">
    <property type="nucleotide sequence ID" value="NZ_QLLR01000011.1"/>
</dbReference>
<evidence type="ECO:0000256" key="2">
    <source>
        <dbReference type="ARBA" id="ARBA00023125"/>
    </source>
</evidence>
<dbReference type="SUPFAM" id="SSF51215">
    <property type="entry name" value="Regulatory protein AraC"/>
    <property type="match status" value="1"/>
</dbReference>
<proteinExistence type="predicted"/>
<dbReference type="PANTHER" id="PTHR43280">
    <property type="entry name" value="ARAC-FAMILY TRANSCRIPTIONAL REGULATOR"/>
    <property type="match status" value="1"/>
</dbReference>
<comment type="caution">
    <text evidence="5">The sequence shown here is derived from an EMBL/GenBank/DDBJ whole genome shotgun (WGS) entry which is preliminary data.</text>
</comment>
<dbReference type="PRINTS" id="PR00032">
    <property type="entry name" value="HTHARAC"/>
</dbReference>
<dbReference type="EMBL" id="QLLR01000011">
    <property type="protein sequence ID" value="RAJ30304.1"/>
    <property type="molecule type" value="Genomic_DNA"/>
</dbReference>
<protein>
    <submittedName>
        <fullName evidence="5">AraC-like DNA-binding protein</fullName>
    </submittedName>
</protein>
<name>A0A327SRF8_9SPHI</name>
<evidence type="ECO:0000256" key="1">
    <source>
        <dbReference type="ARBA" id="ARBA00023015"/>
    </source>
</evidence>
<keyword evidence="1" id="KW-0805">Transcription regulation</keyword>
<evidence type="ECO:0000313" key="5">
    <source>
        <dbReference type="EMBL" id="RAJ30304.1"/>
    </source>
</evidence>
<feature type="domain" description="HTH araC/xylS-type" evidence="4">
    <location>
        <begin position="176"/>
        <end position="278"/>
    </location>
</feature>
<dbReference type="Pfam" id="PF02311">
    <property type="entry name" value="AraC_binding"/>
    <property type="match status" value="1"/>
</dbReference>
<evidence type="ECO:0000313" key="6">
    <source>
        <dbReference type="Proteomes" id="UP000249754"/>
    </source>
</evidence>
<dbReference type="Gene3D" id="2.60.120.10">
    <property type="entry name" value="Jelly Rolls"/>
    <property type="match status" value="1"/>
</dbReference>
<organism evidence="5 6">
    <name type="scientific">Pedobacter cryoconitis</name>
    <dbReference type="NCBI Taxonomy" id="188932"/>
    <lineage>
        <taxon>Bacteria</taxon>
        <taxon>Pseudomonadati</taxon>
        <taxon>Bacteroidota</taxon>
        <taxon>Sphingobacteriia</taxon>
        <taxon>Sphingobacteriales</taxon>
        <taxon>Sphingobacteriaceae</taxon>
        <taxon>Pedobacter</taxon>
    </lineage>
</organism>
<dbReference type="OrthoDB" id="2585681at2"/>
<dbReference type="GO" id="GO:0003700">
    <property type="term" value="F:DNA-binding transcription factor activity"/>
    <property type="evidence" value="ECO:0007669"/>
    <property type="project" value="InterPro"/>
</dbReference>
<dbReference type="AlphaFoldDB" id="A0A327SRF8"/>
<dbReference type="GO" id="GO:0043565">
    <property type="term" value="F:sequence-specific DNA binding"/>
    <property type="evidence" value="ECO:0007669"/>
    <property type="project" value="InterPro"/>
</dbReference>
<dbReference type="InterPro" id="IPR014710">
    <property type="entry name" value="RmlC-like_jellyroll"/>
</dbReference>
<dbReference type="Gene3D" id="1.10.10.60">
    <property type="entry name" value="Homeodomain-like"/>
    <property type="match status" value="1"/>
</dbReference>
<sequence length="280" mass="32350">MLLPTVGIEKIFNLPYTQEDFKIIYHAPIGMPVIPQAHKHDFYMIMLMEKGTGTHTIDFFAHEVKPQTVFFLAPGQAHQWNLSADTSGFQVMFSPDFLLQVQQKFPFFTPSGNNSLVLTNDAYHQVVIALKNLILEADGQQAFYLDLLQHHLQIVLLLLKRAYQSSFKIELPHADHRILSHFHQALEKHYHTHSDVAYYAEILNVTPNYLNQVCRKRSGSTAGDQIRERILLEAKRMLTLTSSDVKEIAFTLGFNDTSYFSRFFRKYTKSSPVEFRKINN</sequence>
<reference evidence="5 6" key="1">
    <citation type="submission" date="2018-06" db="EMBL/GenBank/DDBJ databases">
        <title>Genomic Encyclopedia of Archaeal and Bacterial Type Strains, Phase II (KMG-II): from individual species to whole genera.</title>
        <authorList>
            <person name="Goeker M."/>
        </authorList>
    </citation>
    <scope>NUCLEOTIDE SEQUENCE [LARGE SCALE GENOMIC DNA]</scope>
    <source>
        <strain evidence="5 6">DSM 14825</strain>
    </source>
</reference>
<dbReference type="InterPro" id="IPR009057">
    <property type="entry name" value="Homeodomain-like_sf"/>
</dbReference>
<dbReference type="InterPro" id="IPR037923">
    <property type="entry name" value="HTH-like"/>
</dbReference>
<keyword evidence="2 5" id="KW-0238">DNA-binding</keyword>
<keyword evidence="3" id="KW-0804">Transcription</keyword>
<dbReference type="Proteomes" id="UP000249754">
    <property type="component" value="Unassembled WGS sequence"/>
</dbReference>
<gene>
    <name evidence="5" type="ORF">LY11_02646</name>
</gene>
<dbReference type="InterPro" id="IPR003313">
    <property type="entry name" value="AraC-bd"/>
</dbReference>
<evidence type="ECO:0000256" key="3">
    <source>
        <dbReference type="ARBA" id="ARBA00023163"/>
    </source>
</evidence>
<dbReference type="SMART" id="SM00342">
    <property type="entry name" value="HTH_ARAC"/>
    <property type="match status" value="1"/>
</dbReference>
<dbReference type="PANTHER" id="PTHR43280:SF32">
    <property type="entry name" value="TRANSCRIPTIONAL REGULATORY PROTEIN"/>
    <property type="match status" value="1"/>
</dbReference>
<dbReference type="SUPFAM" id="SSF46689">
    <property type="entry name" value="Homeodomain-like"/>
    <property type="match status" value="1"/>
</dbReference>
<evidence type="ECO:0000259" key="4">
    <source>
        <dbReference type="PROSITE" id="PS01124"/>
    </source>
</evidence>
<dbReference type="InterPro" id="IPR018060">
    <property type="entry name" value="HTH_AraC"/>
</dbReference>
<accession>A0A327SRF8</accession>
<dbReference type="Pfam" id="PF12833">
    <property type="entry name" value="HTH_18"/>
    <property type="match status" value="1"/>
</dbReference>
<dbReference type="InterPro" id="IPR020449">
    <property type="entry name" value="Tscrpt_reg_AraC-type_HTH"/>
</dbReference>